<protein>
    <submittedName>
        <fullName evidence="2">Uncharacterized protein</fullName>
    </submittedName>
</protein>
<dbReference type="AlphaFoldDB" id="A0A7C8KL58"/>
<accession>A0A7C8KL58</accession>
<dbReference type="EMBL" id="JAABOE010000049">
    <property type="protein sequence ID" value="KAF3176210.1"/>
    <property type="molecule type" value="Genomic_DNA"/>
</dbReference>
<reference evidence="2 4" key="1">
    <citation type="submission" date="2019-06" db="EMBL/GenBank/DDBJ databases">
        <authorList>
            <person name="Palmer J.M."/>
        </authorList>
    </citation>
    <scope>NUCLEOTIDE SEQUENCE [LARGE SCALE GENOMIC DNA]</scope>
    <source>
        <strain evidence="3">TWF679</strain>
        <strain evidence="2 4">TWF788</strain>
    </source>
</reference>
<keyword evidence="1" id="KW-1133">Transmembrane helix</keyword>
<feature type="transmembrane region" description="Helical" evidence="1">
    <location>
        <begin position="12"/>
        <end position="29"/>
    </location>
</feature>
<comment type="caution">
    <text evidence="2">The sequence shown here is derived from an EMBL/GenBank/DDBJ whole genome shotgun (WGS) entry which is preliminary data.</text>
</comment>
<name>A0A7C8KL58_ORBOL</name>
<dbReference type="Proteomes" id="UP000614610">
    <property type="component" value="Unassembled WGS sequence"/>
</dbReference>
<proteinExistence type="predicted"/>
<evidence type="ECO:0000313" key="4">
    <source>
        <dbReference type="Proteomes" id="UP000479691"/>
    </source>
</evidence>
<evidence type="ECO:0000313" key="3">
    <source>
        <dbReference type="EMBL" id="KAF3197567.1"/>
    </source>
</evidence>
<sequence>MLGKSRHMAKGRLLMYVSVPLGGLAVFFLKGHRLAIFFQKYNRSVQNQSEDIFSSDFEIISHPGHRLENFFLLFFPLYIRDFFSPLAKNTHPNIRYITTGNKQTVSPLRIGTYFLTYLHLQYRIVSCPVSS</sequence>
<dbReference type="EMBL" id="WIWT01000159">
    <property type="protein sequence ID" value="KAF3197567.1"/>
    <property type="molecule type" value="Genomic_DNA"/>
</dbReference>
<evidence type="ECO:0000313" key="2">
    <source>
        <dbReference type="EMBL" id="KAF3176210.1"/>
    </source>
</evidence>
<keyword evidence="1" id="KW-0472">Membrane</keyword>
<keyword evidence="1" id="KW-0812">Transmembrane</keyword>
<evidence type="ECO:0000256" key="1">
    <source>
        <dbReference type="SAM" id="Phobius"/>
    </source>
</evidence>
<dbReference type="Proteomes" id="UP000479691">
    <property type="component" value="Unassembled WGS sequence"/>
</dbReference>
<gene>
    <name evidence="3" type="ORF">TWF679_002966</name>
    <name evidence="2" type="ORF">TWF788_008090</name>
</gene>
<organism evidence="2 4">
    <name type="scientific">Orbilia oligospora</name>
    <name type="common">Nematode-trapping fungus</name>
    <name type="synonym">Arthrobotrys oligospora</name>
    <dbReference type="NCBI Taxonomy" id="2813651"/>
    <lineage>
        <taxon>Eukaryota</taxon>
        <taxon>Fungi</taxon>
        <taxon>Dikarya</taxon>
        <taxon>Ascomycota</taxon>
        <taxon>Pezizomycotina</taxon>
        <taxon>Orbiliomycetes</taxon>
        <taxon>Orbiliales</taxon>
        <taxon>Orbiliaceae</taxon>
        <taxon>Orbilia</taxon>
    </lineage>
</organism>